<proteinExistence type="predicted"/>
<evidence type="ECO:0000313" key="2">
    <source>
        <dbReference type="Proteomes" id="UP000008841"/>
    </source>
</evidence>
<dbReference type="RefSeq" id="WP_012465620.1">
    <property type="nucleotide sequence ID" value="NC_010803.1"/>
</dbReference>
<dbReference type="HOGENOM" id="CLU_1033833_0_0_10"/>
<accession>B3EH59</accession>
<protein>
    <recommendedName>
        <fullName evidence="3">DUF3800 domain-containing protein</fullName>
    </recommendedName>
</protein>
<dbReference type="OrthoDB" id="7582583at2"/>
<evidence type="ECO:0000313" key="1">
    <source>
        <dbReference type="EMBL" id="ACD89739.1"/>
    </source>
</evidence>
<name>B3EH59_CHLL2</name>
<sequence>MRNVTFVVDESGAKGFSDNREAVVGELGVMAGLLIPTECVTQVEADISAIVFGLSPTGKLHITDLDSGAQQKVRESLFSYLLSVRAGWVYEAMYVEGLHSHQQLVSDMGAVAKAQRRSNIKLSGNERLASLHQELFLGAFGKGVAFCIDHLGNEVSIDVITDRVNGSVLKSFDEAAQRLLNVGSRKETGVSGFDPDSKTVVRGLVTTEITAGMDQLGDFTGVEYNISQSTSVLTLAADVVANSVHHHLKSLQACKPGCALNTVDAIAGHPLANSVYGVTTEASVMPQVADTIFRHPMSSGK</sequence>
<organism evidence="1 2">
    <name type="scientific">Chlorobium limicola (strain DSM 245 / NBRC 103803 / 6330)</name>
    <dbReference type="NCBI Taxonomy" id="290315"/>
    <lineage>
        <taxon>Bacteria</taxon>
        <taxon>Pseudomonadati</taxon>
        <taxon>Chlorobiota</taxon>
        <taxon>Chlorobiia</taxon>
        <taxon>Chlorobiales</taxon>
        <taxon>Chlorobiaceae</taxon>
        <taxon>Chlorobium/Pelodictyon group</taxon>
        <taxon>Chlorobium</taxon>
    </lineage>
</organism>
<dbReference type="Proteomes" id="UP000008841">
    <property type="component" value="Chromosome"/>
</dbReference>
<gene>
    <name evidence="1" type="ordered locus">Clim_0654</name>
</gene>
<dbReference type="eggNOG" id="ENOG5033CKS">
    <property type="taxonomic scope" value="Bacteria"/>
</dbReference>
<dbReference type="EMBL" id="CP001097">
    <property type="protein sequence ID" value="ACD89739.1"/>
    <property type="molecule type" value="Genomic_DNA"/>
</dbReference>
<reference evidence="1 2" key="1">
    <citation type="submission" date="2008-05" db="EMBL/GenBank/DDBJ databases">
        <title>Complete sequence of Chlorobium limicola DSM 245.</title>
        <authorList>
            <consortium name="US DOE Joint Genome Institute"/>
            <person name="Lucas S."/>
            <person name="Copeland A."/>
            <person name="Lapidus A."/>
            <person name="Glavina del Rio T."/>
            <person name="Dalin E."/>
            <person name="Tice H."/>
            <person name="Bruce D."/>
            <person name="Goodwin L."/>
            <person name="Pitluck S."/>
            <person name="Schmutz J."/>
            <person name="Larimer F."/>
            <person name="Land M."/>
            <person name="Hauser L."/>
            <person name="Kyrpides N."/>
            <person name="Ovchinnikova G."/>
            <person name="Zhao F."/>
            <person name="Li T."/>
            <person name="Liu Z."/>
            <person name="Overmann J."/>
            <person name="Bryant D.A."/>
            <person name="Richardson P."/>
        </authorList>
    </citation>
    <scope>NUCLEOTIDE SEQUENCE [LARGE SCALE GENOMIC DNA]</scope>
    <source>
        <strain evidence="2">DSM 245 / NBRC 103803 / 6330</strain>
    </source>
</reference>
<evidence type="ECO:0008006" key="3">
    <source>
        <dbReference type="Google" id="ProtNLM"/>
    </source>
</evidence>
<dbReference type="KEGG" id="cli:Clim_0654"/>
<dbReference type="AlphaFoldDB" id="B3EH59"/>